<feature type="compositionally biased region" description="Low complexity" evidence="1">
    <location>
        <begin position="74"/>
        <end position="84"/>
    </location>
</feature>
<reference evidence="2 3" key="1">
    <citation type="submission" date="2017-04" db="EMBL/GenBank/DDBJ databases">
        <title>Draft genome sequence of Marssonina coronaria NL1: causal agent of apple blotch.</title>
        <authorList>
            <person name="Cheng Q."/>
        </authorList>
    </citation>
    <scope>NUCLEOTIDE SEQUENCE [LARGE SCALE GENOMIC DNA]</scope>
    <source>
        <strain evidence="2 3">NL1</strain>
    </source>
</reference>
<protein>
    <submittedName>
        <fullName evidence="2">Uncharacterized protein</fullName>
    </submittedName>
</protein>
<comment type="caution">
    <text evidence="2">The sequence shown here is derived from an EMBL/GenBank/DDBJ whole genome shotgun (WGS) entry which is preliminary data.</text>
</comment>
<evidence type="ECO:0000313" key="3">
    <source>
        <dbReference type="Proteomes" id="UP000242519"/>
    </source>
</evidence>
<accession>A0A218ZHP4</accession>
<gene>
    <name evidence="2" type="ORF">B2J93_9019</name>
</gene>
<dbReference type="AlphaFoldDB" id="A0A218ZHP4"/>
<dbReference type="EMBL" id="MZNU01000003">
    <property type="protein sequence ID" value="OWP07567.1"/>
    <property type="molecule type" value="Genomic_DNA"/>
</dbReference>
<proteinExistence type="predicted"/>
<name>A0A218ZHP4_9HELO</name>
<evidence type="ECO:0000313" key="2">
    <source>
        <dbReference type="EMBL" id="OWP07567.1"/>
    </source>
</evidence>
<organism evidence="2 3">
    <name type="scientific">Diplocarpon coronariae</name>
    <dbReference type="NCBI Taxonomy" id="2795749"/>
    <lineage>
        <taxon>Eukaryota</taxon>
        <taxon>Fungi</taxon>
        <taxon>Dikarya</taxon>
        <taxon>Ascomycota</taxon>
        <taxon>Pezizomycotina</taxon>
        <taxon>Leotiomycetes</taxon>
        <taxon>Helotiales</taxon>
        <taxon>Drepanopezizaceae</taxon>
        <taxon>Diplocarpon</taxon>
    </lineage>
</organism>
<keyword evidence="3" id="KW-1185">Reference proteome</keyword>
<feature type="compositionally biased region" description="Basic and acidic residues" evidence="1">
    <location>
        <begin position="28"/>
        <end position="38"/>
    </location>
</feature>
<evidence type="ECO:0000256" key="1">
    <source>
        <dbReference type="SAM" id="MobiDB-lite"/>
    </source>
</evidence>
<sequence length="235" mass="26484">MEKAALVGPQVTIPPPPKPTSTKSRPPKCKDDQIKNEEEKDEDEDDSVKPKTPNLKAPNLVAGSRKTPRREDPTASASSPATPAKKLQKNLSNMADLDVQEFDPLNDKYQASAQNTPRLIVLLFQTPINPSTLQMTIYFDGRLLRTITSFKDAVRRTNHCHNLKVKIHDISLAYKSGPYCDLRLSTLSKPYRKIHNYLSSQARPDFLFTLVLEAFNDWEDNSVYKEFEPSSALEG</sequence>
<dbReference type="InParanoid" id="A0A218ZHP4"/>
<dbReference type="Proteomes" id="UP000242519">
    <property type="component" value="Unassembled WGS sequence"/>
</dbReference>
<feature type="region of interest" description="Disordered" evidence="1">
    <location>
        <begin position="1"/>
        <end position="86"/>
    </location>
</feature>